<dbReference type="InterPro" id="IPR007110">
    <property type="entry name" value="Ig-like_dom"/>
</dbReference>
<accession>A0A3P8UTJ4</accession>
<dbReference type="InterPro" id="IPR003598">
    <property type="entry name" value="Ig_sub2"/>
</dbReference>
<dbReference type="AlphaFoldDB" id="A0A3P8UTJ4"/>
<evidence type="ECO:0000313" key="3">
    <source>
        <dbReference type="Proteomes" id="UP000265120"/>
    </source>
</evidence>
<dbReference type="GeneTree" id="ENSGT01010000222294"/>
<reference evidence="2" key="2">
    <citation type="submission" date="2025-08" db="UniProtKB">
        <authorList>
            <consortium name="Ensembl"/>
        </authorList>
    </citation>
    <scope>IDENTIFICATION</scope>
</reference>
<dbReference type="Pfam" id="PF13895">
    <property type="entry name" value="Ig_2"/>
    <property type="match status" value="2"/>
</dbReference>
<dbReference type="InterPro" id="IPR013783">
    <property type="entry name" value="Ig-like_fold"/>
</dbReference>
<sequence>MLHEDTSPPVHLIAAKYSVWSRDWSVTLGNQCALIGSSLVLKCEYDYPYGHVVNAVSWSKVLQVDGELMRVPLSELPEPPDHFRYVGNYHGLCNLRINDVRPADQGRYYFSFVTTFNRWRSKDYLTAVLVPSTVSEGESVRLICRSGCGGSPSTVWFRDGQRVQESDFQVSREDAGKYHCAIRGQESVISASVTLNVQYAPKNVTLLMPEKVIAGSSVTITCSSEANPAVTPEGYNLYKDGQLIVSGQNVTIADVRPNDTGLYHCTAWNNIMGEDVTNSTEVYLDVQYGPTTMLVSMNPHEAAEGGSVNMTCSSDANPAADSYTWYRQSDSNSSSSMLWVGSGKVLTLHSVEASDKGVYVCQARNSVGERNSSGLLLVTVKKEHHGLFDFSICAVVVIVTIRNSSRLLS</sequence>
<organism evidence="2 3">
    <name type="scientific">Cynoglossus semilaevis</name>
    <name type="common">Tongue sole</name>
    <dbReference type="NCBI Taxonomy" id="244447"/>
    <lineage>
        <taxon>Eukaryota</taxon>
        <taxon>Metazoa</taxon>
        <taxon>Chordata</taxon>
        <taxon>Craniata</taxon>
        <taxon>Vertebrata</taxon>
        <taxon>Euteleostomi</taxon>
        <taxon>Actinopterygii</taxon>
        <taxon>Neopterygii</taxon>
        <taxon>Teleostei</taxon>
        <taxon>Neoteleostei</taxon>
        <taxon>Acanthomorphata</taxon>
        <taxon>Carangaria</taxon>
        <taxon>Pleuronectiformes</taxon>
        <taxon>Pleuronectoidei</taxon>
        <taxon>Cynoglossidae</taxon>
        <taxon>Cynoglossinae</taxon>
        <taxon>Cynoglossus</taxon>
    </lineage>
</organism>
<dbReference type="Gene3D" id="2.60.40.10">
    <property type="entry name" value="Immunoglobulins"/>
    <property type="match status" value="4"/>
</dbReference>
<dbReference type="InterPro" id="IPR003599">
    <property type="entry name" value="Ig_sub"/>
</dbReference>
<feature type="domain" description="Ig-like" evidence="1">
    <location>
        <begin position="123"/>
        <end position="196"/>
    </location>
</feature>
<dbReference type="Pfam" id="PF13927">
    <property type="entry name" value="Ig_3"/>
    <property type="match status" value="1"/>
</dbReference>
<feature type="domain" description="Ig-like" evidence="1">
    <location>
        <begin position="201"/>
        <end position="283"/>
    </location>
</feature>
<reference evidence="2 3" key="1">
    <citation type="journal article" date="2014" name="Nat. Genet.">
        <title>Whole-genome sequence of a flatfish provides insights into ZW sex chromosome evolution and adaptation to a benthic lifestyle.</title>
        <authorList>
            <person name="Chen S."/>
            <person name="Zhang G."/>
            <person name="Shao C."/>
            <person name="Huang Q."/>
            <person name="Liu G."/>
            <person name="Zhang P."/>
            <person name="Song W."/>
            <person name="An N."/>
            <person name="Chalopin D."/>
            <person name="Volff J.N."/>
            <person name="Hong Y."/>
            <person name="Li Q."/>
            <person name="Sha Z."/>
            <person name="Zhou H."/>
            <person name="Xie M."/>
            <person name="Yu Q."/>
            <person name="Liu Y."/>
            <person name="Xiang H."/>
            <person name="Wang N."/>
            <person name="Wu K."/>
            <person name="Yang C."/>
            <person name="Zhou Q."/>
            <person name="Liao X."/>
            <person name="Yang L."/>
            <person name="Hu Q."/>
            <person name="Zhang J."/>
            <person name="Meng L."/>
            <person name="Jin L."/>
            <person name="Tian Y."/>
            <person name="Lian J."/>
            <person name="Yang J."/>
            <person name="Miao G."/>
            <person name="Liu S."/>
            <person name="Liang Z."/>
            <person name="Yan F."/>
            <person name="Li Y."/>
            <person name="Sun B."/>
            <person name="Zhang H."/>
            <person name="Zhang J."/>
            <person name="Zhu Y."/>
            <person name="Du M."/>
            <person name="Zhao Y."/>
            <person name="Schartl M."/>
            <person name="Tang Q."/>
            <person name="Wang J."/>
        </authorList>
    </citation>
    <scope>NUCLEOTIDE SEQUENCE</scope>
</reference>
<dbReference type="CDD" id="cd00096">
    <property type="entry name" value="Ig"/>
    <property type="match status" value="2"/>
</dbReference>
<dbReference type="PANTHER" id="PTHR46013">
    <property type="entry name" value="VASCULAR CELL ADHESION MOLECULE 1"/>
    <property type="match status" value="1"/>
</dbReference>
<evidence type="ECO:0000313" key="2">
    <source>
        <dbReference type="Ensembl" id="ENSCSEP00000005697.1"/>
    </source>
</evidence>
<dbReference type="Proteomes" id="UP000265120">
    <property type="component" value="Chromosome 13"/>
</dbReference>
<proteinExistence type="predicted"/>
<dbReference type="PROSITE" id="PS50835">
    <property type="entry name" value="IG_LIKE"/>
    <property type="match status" value="3"/>
</dbReference>
<dbReference type="SMART" id="SM00408">
    <property type="entry name" value="IGc2"/>
    <property type="match status" value="3"/>
</dbReference>
<dbReference type="InterPro" id="IPR036179">
    <property type="entry name" value="Ig-like_dom_sf"/>
</dbReference>
<dbReference type="PANTHER" id="PTHR46013:SF4">
    <property type="entry name" value="B-CELL RECEPTOR CD22-RELATED"/>
    <property type="match status" value="1"/>
</dbReference>
<evidence type="ECO:0000259" key="1">
    <source>
        <dbReference type="PROSITE" id="PS50835"/>
    </source>
</evidence>
<reference evidence="2" key="3">
    <citation type="submission" date="2025-09" db="UniProtKB">
        <authorList>
            <consortium name="Ensembl"/>
        </authorList>
    </citation>
    <scope>IDENTIFICATION</scope>
</reference>
<dbReference type="OMA" id="WYKRTEP"/>
<protein>
    <recommendedName>
        <fullName evidence="1">Ig-like domain-containing protein</fullName>
    </recommendedName>
</protein>
<feature type="domain" description="Ig-like" evidence="1">
    <location>
        <begin position="290"/>
        <end position="373"/>
    </location>
</feature>
<dbReference type="SMART" id="SM00409">
    <property type="entry name" value="IG"/>
    <property type="match status" value="4"/>
</dbReference>
<dbReference type="Ensembl" id="ENSCSET00000005758.1">
    <property type="protein sequence ID" value="ENSCSEP00000005697.1"/>
    <property type="gene ID" value="ENSCSEG00000003668.1"/>
</dbReference>
<dbReference type="SUPFAM" id="SSF48726">
    <property type="entry name" value="Immunoglobulin"/>
    <property type="match status" value="4"/>
</dbReference>
<keyword evidence="3" id="KW-1185">Reference proteome</keyword>
<name>A0A3P8UTJ4_CYNSE</name>